<dbReference type="RefSeq" id="WP_184045985.1">
    <property type="nucleotide sequence ID" value="NZ_JACIGK010000020.1"/>
</dbReference>
<dbReference type="GO" id="GO:0008168">
    <property type="term" value="F:methyltransferase activity"/>
    <property type="evidence" value="ECO:0007669"/>
    <property type="project" value="UniProtKB-KW"/>
</dbReference>
<accession>A0A7W6RED0</accession>
<feature type="domain" description="O-methyltransferase dimerisation" evidence="1">
    <location>
        <begin position="21"/>
        <end position="90"/>
    </location>
</feature>
<dbReference type="Proteomes" id="UP000554286">
    <property type="component" value="Unassembled WGS sequence"/>
</dbReference>
<name>A0A7W6RED0_9PROT</name>
<keyword evidence="2" id="KW-0808">Transferase</keyword>
<keyword evidence="3" id="KW-1185">Reference proteome</keyword>
<evidence type="ECO:0000313" key="2">
    <source>
        <dbReference type="EMBL" id="MBB4267009.1"/>
    </source>
</evidence>
<comment type="caution">
    <text evidence="2">The sequence shown here is derived from an EMBL/GenBank/DDBJ whole genome shotgun (WGS) entry which is preliminary data.</text>
</comment>
<dbReference type="InterPro" id="IPR012967">
    <property type="entry name" value="COMT_dimerisation"/>
</dbReference>
<keyword evidence="2" id="KW-0489">Methyltransferase</keyword>
<dbReference type="InterPro" id="IPR016461">
    <property type="entry name" value="COMT-like"/>
</dbReference>
<dbReference type="InterPro" id="IPR036388">
    <property type="entry name" value="WH-like_DNA-bd_sf"/>
</dbReference>
<gene>
    <name evidence="2" type="ORF">GGD89_002647</name>
</gene>
<dbReference type="PROSITE" id="PS51683">
    <property type="entry name" value="SAM_OMT_II"/>
    <property type="match status" value="1"/>
</dbReference>
<evidence type="ECO:0000313" key="3">
    <source>
        <dbReference type="Proteomes" id="UP000554286"/>
    </source>
</evidence>
<dbReference type="Pfam" id="PF13489">
    <property type="entry name" value="Methyltransf_23"/>
    <property type="match status" value="1"/>
</dbReference>
<dbReference type="Pfam" id="PF08100">
    <property type="entry name" value="Dimerisation"/>
    <property type="match status" value="1"/>
</dbReference>
<dbReference type="AlphaFoldDB" id="A0A7W6RED0"/>
<sequence>MPLPKPTCQFDPVEELLTDGIAAKVVEDSVRLNLYDLLDDPRSLEQISASLGGNTGVTEAMLDVLRLKGLVVKRGDTYANTPLASEFLVSGSPFWQGSFLLSQQQRHAAIANDLSDILRGKPRAKQGAPGQHWVSVDALNTLAQYSMQGSLQDMVAFIAGLPGFPAMRRMSDIGGNHGRYTMALLDENPQLTAEILDVPPAVPAIQTVCRESGHGDRLSARGFDLRQDTLPVAAYDLIVVSHVLHMFSESLPTTVRTIAAGVAPGGWLVSQTLDPDGQGSPILKSVRELITRMVGVQTHFLTAEAMDGMRRTLADEGFGDFTSRAGGPNGVNLIFAARKAG</sequence>
<dbReference type="GO" id="GO:0032259">
    <property type="term" value="P:methylation"/>
    <property type="evidence" value="ECO:0007669"/>
    <property type="project" value="UniProtKB-KW"/>
</dbReference>
<proteinExistence type="predicted"/>
<dbReference type="Gene3D" id="1.10.10.10">
    <property type="entry name" value="Winged helix-like DNA-binding domain superfamily/Winged helix DNA-binding domain"/>
    <property type="match status" value="1"/>
</dbReference>
<reference evidence="2 3" key="1">
    <citation type="submission" date="2020-08" db="EMBL/GenBank/DDBJ databases">
        <title>Genome sequencing of Purple Non-Sulfur Bacteria from various extreme environments.</title>
        <authorList>
            <person name="Mayer M."/>
        </authorList>
    </citation>
    <scope>NUCLEOTIDE SEQUENCE [LARGE SCALE GENOMIC DNA]</scope>
    <source>
        <strain evidence="2 3">JA131</strain>
    </source>
</reference>
<dbReference type="SUPFAM" id="SSF53335">
    <property type="entry name" value="S-adenosyl-L-methionine-dependent methyltransferases"/>
    <property type="match status" value="1"/>
</dbReference>
<dbReference type="InterPro" id="IPR029063">
    <property type="entry name" value="SAM-dependent_MTases_sf"/>
</dbReference>
<evidence type="ECO:0000259" key="1">
    <source>
        <dbReference type="Pfam" id="PF08100"/>
    </source>
</evidence>
<dbReference type="GO" id="GO:0046983">
    <property type="term" value="F:protein dimerization activity"/>
    <property type="evidence" value="ECO:0007669"/>
    <property type="project" value="InterPro"/>
</dbReference>
<dbReference type="EMBL" id="JACIGK010000020">
    <property type="protein sequence ID" value="MBB4267009.1"/>
    <property type="molecule type" value="Genomic_DNA"/>
</dbReference>
<protein>
    <submittedName>
        <fullName evidence="2">SAM-dependent methyltransferase</fullName>
    </submittedName>
</protein>
<dbReference type="Gene3D" id="3.40.50.150">
    <property type="entry name" value="Vaccinia Virus protein VP39"/>
    <property type="match status" value="1"/>
</dbReference>
<organism evidence="2 3">
    <name type="scientific">Roseospira visakhapatnamensis</name>
    <dbReference type="NCBI Taxonomy" id="390880"/>
    <lineage>
        <taxon>Bacteria</taxon>
        <taxon>Pseudomonadati</taxon>
        <taxon>Pseudomonadota</taxon>
        <taxon>Alphaproteobacteria</taxon>
        <taxon>Rhodospirillales</taxon>
        <taxon>Rhodospirillaceae</taxon>
        <taxon>Roseospira</taxon>
    </lineage>
</organism>